<comment type="caution">
    <text evidence="3">The sequence shown here is derived from an EMBL/GenBank/DDBJ whole genome shotgun (WGS) entry which is preliminary data.</text>
</comment>
<dbReference type="EMBL" id="WMFA01000019">
    <property type="protein sequence ID" value="MYL73111.1"/>
    <property type="molecule type" value="Genomic_DNA"/>
</dbReference>
<feature type="transmembrane region" description="Helical" evidence="1">
    <location>
        <begin position="43"/>
        <end position="65"/>
    </location>
</feature>
<sequence>MKKDWFEERWNSIEVHEEELDKAITNGIQAGKKETPNKKHWKLPAMVSSAAASLILVSGLVFSPITEVLAKVPLLNFVYDEISFPVGSELFNKQLVTELNETATSNGVDVTITSAYYDNTLLGITFKVTSDQLSIEAMDRKNSPQAGYSYYLFDGDEQNQWGGSMSQLKETEEGFVGAMEFQQRDQSIGEDFTLPITFTSILGKKGTWKFDIPIEQRTPEKIKINDATTTKGDYSFSLHSITKGEATTIINYTTTRPSNGEDDHFNLDVVDAQGNQLSKRNIGKTLAVNETNGSIKVEEQSLFTSTLNEKDDYIVIHPKVSRDEFDTIQPFQKTPFEIQSKRFGYKMVVENVQMNHRQLTIDYYLKNVNQEKLKKDNFLNFANQIKLIRSKDVIAEGDGQAQYEALKDDSLIYGNNGKIINQGELHLQSTFKLESNFDLKEYSLMVPFGIFSSNAPIELDPIKVDISSW</sequence>
<keyword evidence="1" id="KW-0812">Transmembrane</keyword>
<evidence type="ECO:0000259" key="2">
    <source>
        <dbReference type="Pfam" id="PF13786"/>
    </source>
</evidence>
<dbReference type="InterPro" id="IPR025436">
    <property type="entry name" value="DUF4179"/>
</dbReference>
<gene>
    <name evidence="3" type="ORF">GLW00_20040</name>
</gene>
<dbReference type="Gene3D" id="2.60.40.1630">
    <property type="entry name" value="bacillus anthracis domain"/>
    <property type="match status" value="1"/>
</dbReference>
<protein>
    <submittedName>
        <fullName evidence="3">DUF4179 domain-containing protein</fullName>
    </submittedName>
</protein>
<name>A0A845FGX1_9BACI</name>
<keyword evidence="1" id="KW-1133">Transmembrane helix</keyword>
<dbReference type="AlphaFoldDB" id="A0A845FGX1"/>
<keyword evidence="1" id="KW-0472">Membrane</keyword>
<dbReference type="GeneID" id="78009319"/>
<proteinExistence type="predicted"/>
<evidence type="ECO:0000313" key="4">
    <source>
        <dbReference type="Proteomes" id="UP000450457"/>
    </source>
</evidence>
<reference evidence="3 4" key="1">
    <citation type="submission" date="2019-11" db="EMBL/GenBank/DDBJ databases">
        <title>Genome sequences of 17 halophilic strains isolated from different environments.</title>
        <authorList>
            <person name="Furrow R.E."/>
        </authorList>
    </citation>
    <scope>NUCLEOTIDE SEQUENCE [LARGE SCALE GENOMIC DNA]</scope>
    <source>
        <strain evidence="3 4">SL-4</strain>
    </source>
</reference>
<dbReference type="OrthoDB" id="2293641at2"/>
<accession>A0A845FGX1</accession>
<dbReference type="Pfam" id="PF13786">
    <property type="entry name" value="DUF4179"/>
    <property type="match status" value="1"/>
</dbReference>
<feature type="domain" description="DUF4179" evidence="2">
    <location>
        <begin position="38"/>
        <end position="129"/>
    </location>
</feature>
<organism evidence="3 4">
    <name type="scientific">Halobacillus litoralis</name>
    <dbReference type="NCBI Taxonomy" id="45668"/>
    <lineage>
        <taxon>Bacteria</taxon>
        <taxon>Bacillati</taxon>
        <taxon>Bacillota</taxon>
        <taxon>Bacilli</taxon>
        <taxon>Bacillales</taxon>
        <taxon>Bacillaceae</taxon>
        <taxon>Halobacillus</taxon>
    </lineage>
</organism>
<evidence type="ECO:0000256" key="1">
    <source>
        <dbReference type="SAM" id="Phobius"/>
    </source>
</evidence>
<evidence type="ECO:0000313" key="3">
    <source>
        <dbReference type="EMBL" id="MYL73111.1"/>
    </source>
</evidence>
<dbReference type="Proteomes" id="UP000450457">
    <property type="component" value="Unassembled WGS sequence"/>
</dbReference>
<dbReference type="RefSeq" id="WP_160917015.1">
    <property type="nucleotide sequence ID" value="NZ_WMFA01000019.1"/>
</dbReference>